<evidence type="ECO:0000313" key="2">
    <source>
        <dbReference type="Proteomes" id="UP001515480"/>
    </source>
</evidence>
<gene>
    <name evidence="1" type="ORF">AB1Y20_010161</name>
</gene>
<name>A0AB34K6N1_PRYPA</name>
<dbReference type="Proteomes" id="UP001515480">
    <property type="component" value="Unassembled WGS sequence"/>
</dbReference>
<organism evidence="1 2">
    <name type="scientific">Prymnesium parvum</name>
    <name type="common">Toxic golden alga</name>
    <dbReference type="NCBI Taxonomy" id="97485"/>
    <lineage>
        <taxon>Eukaryota</taxon>
        <taxon>Haptista</taxon>
        <taxon>Haptophyta</taxon>
        <taxon>Prymnesiophyceae</taxon>
        <taxon>Prymnesiales</taxon>
        <taxon>Prymnesiaceae</taxon>
        <taxon>Prymnesium</taxon>
    </lineage>
</organism>
<protein>
    <recommendedName>
        <fullName evidence="3">SGNH domain-containing protein</fullName>
    </recommendedName>
</protein>
<evidence type="ECO:0000313" key="1">
    <source>
        <dbReference type="EMBL" id="KAL1528838.1"/>
    </source>
</evidence>
<sequence length="433" mass="48640">MAPRTLGRAAHWRRAAAAAILALGAGTLLLSARGALPRPALLSKAPSQPLRSNWTAAGSARATQIVTPHVCSSCVMDPLDYPDAFCASTPTARFNESFDVRPTLEELEALEPSLQHAKTSMADVLDLLSARRQSAPTIGVLGDSFMEQVLDAMACDLRRSGHADRAGFMRWEVVEQQAGLHIEALKPMRYRWAGPHGSGPRWFVLSQMFYNEKEVHKLISASDVVLINYGLHYCQPIRPGADVRCWQKFRQHEKELEQLFTKLQAHAILPGKVAIFQETSAQHFEQVPPGGLYKLSQHTGDWELRYFFPKLGPQQLSPPGKCRCAATSHDGEHHATPLRTQMMRNVSRRYPAVRVLPVYEMLAPRHQWHLEDCREQNALRLGPVHSRAQGGCDCTHYCYSPVFWRSYFDALLREIRAALNAQTLERTFSPHHS</sequence>
<keyword evidence="2" id="KW-1185">Reference proteome</keyword>
<proteinExistence type="predicted"/>
<accession>A0AB34K6N1</accession>
<dbReference type="AlphaFoldDB" id="A0AB34K6N1"/>
<evidence type="ECO:0008006" key="3">
    <source>
        <dbReference type="Google" id="ProtNLM"/>
    </source>
</evidence>
<dbReference type="EMBL" id="JBGBPQ010000002">
    <property type="protein sequence ID" value="KAL1528838.1"/>
    <property type="molecule type" value="Genomic_DNA"/>
</dbReference>
<reference evidence="1 2" key="1">
    <citation type="journal article" date="2024" name="Science">
        <title>Giant polyketide synthase enzymes in the biosynthesis of giant marine polyether toxins.</title>
        <authorList>
            <person name="Fallon T.R."/>
            <person name="Shende V.V."/>
            <person name="Wierzbicki I.H."/>
            <person name="Pendleton A.L."/>
            <person name="Watervoot N.F."/>
            <person name="Auber R.P."/>
            <person name="Gonzalez D.J."/>
            <person name="Wisecaver J.H."/>
            <person name="Moore B.S."/>
        </authorList>
    </citation>
    <scope>NUCLEOTIDE SEQUENCE [LARGE SCALE GENOMIC DNA]</scope>
    <source>
        <strain evidence="1 2">12B1</strain>
    </source>
</reference>
<comment type="caution">
    <text evidence="1">The sequence shown here is derived from an EMBL/GenBank/DDBJ whole genome shotgun (WGS) entry which is preliminary data.</text>
</comment>